<dbReference type="SUPFAM" id="SSF103473">
    <property type="entry name" value="MFS general substrate transporter"/>
    <property type="match status" value="1"/>
</dbReference>
<dbReference type="OrthoDB" id="2583188at2759"/>
<proteinExistence type="predicted"/>
<keyword evidence="7" id="KW-1185">Reference proteome</keyword>
<organism evidence="6 7">
    <name type="scientific">Endocarpon pusillum (strain Z07020 / HMAS-L-300199)</name>
    <name type="common">Lichen-forming fungus</name>
    <dbReference type="NCBI Taxonomy" id="1263415"/>
    <lineage>
        <taxon>Eukaryota</taxon>
        <taxon>Fungi</taxon>
        <taxon>Dikarya</taxon>
        <taxon>Ascomycota</taxon>
        <taxon>Pezizomycotina</taxon>
        <taxon>Eurotiomycetes</taxon>
        <taxon>Chaetothyriomycetidae</taxon>
        <taxon>Verrucariales</taxon>
        <taxon>Verrucariaceae</taxon>
        <taxon>Endocarpon</taxon>
    </lineage>
</organism>
<evidence type="ECO:0000256" key="4">
    <source>
        <dbReference type="ARBA" id="ARBA00023136"/>
    </source>
</evidence>
<accession>U1HSY0</accession>
<dbReference type="InterPro" id="IPR036259">
    <property type="entry name" value="MFS_trans_sf"/>
</dbReference>
<reference evidence="7" key="1">
    <citation type="journal article" date="2014" name="BMC Genomics">
        <title>Genome characteristics reveal the impact of lichenization on lichen-forming fungus Endocarpon pusillum Hedwig (Verrucariales, Ascomycota).</title>
        <authorList>
            <person name="Wang Y.-Y."/>
            <person name="Liu B."/>
            <person name="Zhang X.-Y."/>
            <person name="Zhou Q.-M."/>
            <person name="Zhang T."/>
            <person name="Li H."/>
            <person name="Yu Y.-F."/>
            <person name="Zhang X.-L."/>
            <person name="Hao X.-Y."/>
            <person name="Wang M."/>
            <person name="Wang L."/>
            <person name="Wei J.-C."/>
        </authorList>
    </citation>
    <scope>NUCLEOTIDE SEQUENCE [LARGE SCALE GENOMIC DNA]</scope>
    <source>
        <strain evidence="7">Z07020 / HMAS-L-300199</strain>
    </source>
</reference>
<dbReference type="Pfam" id="PF07690">
    <property type="entry name" value="MFS_1"/>
    <property type="match status" value="1"/>
</dbReference>
<dbReference type="RefSeq" id="XP_007802020.1">
    <property type="nucleotide sequence ID" value="XM_007803829.1"/>
</dbReference>
<dbReference type="eggNOG" id="ENOG502SRUP">
    <property type="taxonomic scope" value="Eukaryota"/>
</dbReference>
<dbReference type="Gene3D" id="1.20.1250.20">
    <property type="entry name" value="MFS general substrate transporter like domains"/>
    <property type="match status" value="1"/>
</dbReference>
<gene>
    <name evidence="6" type="ORF">EPUS_06105</name>
</gene>
<feature type="transmembrane region" description="Helical" evidence="5">
    <location>
        <begin position="295"/>
        <end position="316"/>
    </location>
</feature>
<evidence type="ECO:0000313" key="6">
    <source>
        <dbReference type="EMBL" id="ERF72349.1"/>
    </source>
</evidence>
<dbReference type="EMBL" id="KE721110">
    <property type="protein sequence ID" value="ERF72349.1"/>
    <property type="molecule type" value="Genomic_DNA"/>
</dbReference>
<keyword evidence="2 5" id="KW-0812">Transmembrane</keyword>
<evidence type="ECO:0000256" key="2">
    <source>
        <dbReference type="ARBA" id="ARBA00022692"/>
    </source>
</evidence>
<dbReference type="AlphaFoldDB" id="U1HSY0"/>
<dbReference type="InterPro" id="IPR051788">
    <property type="entry name" value="MFS_Transporter"/>
</dbReference>
<feature type="transmembrane region" description="Helical" evidence="5">
    <location>
        <begin position="160"/>
        <end position="179"/>
    </location>
</feature>
<dbReference type="HOGENOM" id="CLU_405978_0_0_1"/>
<dbReference type="InterPro" id="IPR011701">
    <property type="entry name" value="MFS"/>
</dbReference>
<evidence type="ECO:0000256" key="3">
    <source>
        <dbReference type="ARBA" id="ARBA00022989"/>
    </source>
</evidence>
<protein>
    <submittedName>
        <fullName evidence="6">Uncharacterized protein</fullName>
    </submittedName>
</protein>
<dbReference type="PANTHER" id="PTHR23514">
    <property type="entry name" value="BYPASS OF STOP CODON PROTEIN 6"/>
    <property type="match status" value="1"/>
</dbReference>
<feature type="transmembrane region" description="Helical" evidence="5">
    <location>
        <begin position="43"/>
        <end position="66"/>
    </location>
</feature>
<name>U1HSY0_ENDPU</name>
<dbReference type="Proteomes" id="UP000019373">
    <property type="component" value="Unassembled WGS sequence"/>
</dbReference>
<keyword evidence="3 5" id="KW-1133">Transmembrane helix</keyword>
<evidence type="ECO:0000256" key="1">
    <source>
        <dbReference type="ARBA" id="ARBA00004141"/>
    </source>
</evidence>
<dbReference type="GO" id="GO:0016020">
    <property type="term" value="C:membrane"/>
    <property type="evidence" value="ECO:0007669"/>
    <property type="project" value="UniProtKB-SubCell"/>
</dbReference>
<comment type="subcellular location">
    <subcellularLocation>
        <location evidence="1">Membrane</location>
        <topology evidence="1">Multi-pass membrane protein</topology>
    </subcellularLocation>
</comment>
<feature type="transmembrane region" description="Helical" evidence="5">
    <location>
        <begin position="269"/>
        <end position="289"/>
    </location>
</feature>
<dbReference type="GO" id="GO:0022857">
    <property type="term" value="F:transmembrane transporter activity"/>
    <property type="evidence" value="ECO:0007669"/>
    <property type="project" value="InterPro"/>
</dbReference>
<dbReference type="GeneID" id="19241052"/>
<evidence type="ECO:0000256" key="5">
    <source>
        <dbReference type="SAM" id="Phobius"/>
    </source>
</evidence>
<evidence type="ECO:0000313" key="7">
    <source>
        <dbReference type="Proteomes" id="UP000019373"/>
    </source>
</evidence>
<keyword evidence="4 5" id="KW-0472">Membrane</keyword>
<sequence>MSASHPSMNKWRMGASCLMVFTQGIHDSAPGALIPYLDQNDRIGYAFVSLIFITNAVGFILAAPLVQAIEHRFGRARAYVFASSLNALSFIAIICMPSIPVVVVSFFLLGFGLNNVFCANLARGTVILGFMHGNYGVGATVAPLVASSMVSKGNQWSHSYLIPVSLVLVGIGFVGWTFWDYEKDTRIRLLTALEHTASRQGAEASDFPRSGLLKRAIKHRTTLLGALFIFAYQSAEAQVGYVTTADFWAGITLERFLLVQAASGVGERVSVYALIVGAAACQLLIWLVPNIVGNAVAVSLVGLLLGLVYPCATIIFNRLLHRNIQMSSLSFIASMDSSRGAAGPVHKHCKRGQLPVSVARAELLGNVRSLTTHVKRDLGFQGKIGDHVLLTYGDTMYSDANYTDSWRGMTSDSMAYATRNPLEVLDVGLNNEGFPAQFCPIEKKYRENAAECAMGITNVVETSPGQGILYFLKNHRPGGENHLVGAGVATVTMSDDYPAIPQVTRLSEYWWDGETEPWYGDVGAIRSGDHIYAYGHAKSTPYVYVTRVLWQNATNLSCYEYWNGKTWQSDRLYNVGENEGVFWQVNQGQVIWSNYYGCFMFVYSDNWMNNKVLAQVAYTPTGPWSDPVLLYQATPITNGSSIYAAVPHPYYDESGKNLVVTFTNHPNLIQAVNLTFT</sequence>
<feature type="transmembrane region" description="Helical" evidence="5">
    <location>
        <begin position="78"/>
        <end position="111"/>
    </location>
</feature>
<dbReference type="PANTHER" id="PTHR23514:SF6">
    <property type="entry name" value="MAJOR FACILITATOR SUPERFAMILY (MFS) PROFILE DOMAIN-CONTAINING PROTEIN"/>
    <property type="match status" value="1"/>
</dbReference>